<dbReference type="InterPro" id="IPR036514">
    <property type="entry name" value="SGNH_hydro_sf"/>
</dbReference>
<sequence>MKKYILLSGLLALGLVSCEPELRNSIEEQDFYTSGTADFSHYVALGNSLTAGYADGALYISGQMNSYPSILAQKFALVQETDEFTQPLVSDNFGGLLYNGNPIKETRYVLSVGADGPMPVRLSKTPTTEVTNRLEGSFGNMGVPGAKSFHLIAPGYGNMQAVAAEMANPYFARFASSDNTTVLADALAQNPTFFTLWIGNNDVLNYATSGGAGIYQKNNTDFTTYGENDITDPNAFAYVYDQIVSKLAGEDGANADGVLIGIPQVSSIPFFNLVPPNPIPLDAQTVAALNAKFGAYNTQILPGLVQAGVITQAEADSRKISFTAGEGNFVTIVDEDLTALASILMGEPFNLDAQTAGLLSQLRQANSTDLIPLTSASFIGTTVNGNPLLVNGVSVPLADQYVLTFEEQQDIVEATTAYNAAIKSIADAYELGYVDSGELLNQLNSGGIAFDGGTLTSTFVTGGAFSLDGVHLTPRGYALLANKIIAEINTTYNAEVPKANVGEYPTVTLDQNL</sequence>
<reference evidence="2" key="1">
    <citation type="submission" date="2018-03" db="EMBL/GenBank/DDBJ databases">
        <title>Gramella fulva sp. nov., isolated from a dry surface of tidal flat.</title>
        <authorList>
            <person name="Hwang S.H."/>
            <person name="Hwang W.M."/>
            <person name="Kang K."/>
            <person name="Ahn T.-Y."/>
        </authorList>
    </citation>
    <scope>NUCLEOTIDE SEQUENCE [LARGE SCALE GENOMIC DNA]</scope>
    <source>
        <strain evidence="2">SH35</strain>
    </source>
</reference>
<dbReference type="Gene3D" id="3.40.50.1110">
    <property type="entry name" value="SGNH hydrolase"/>
    <property type="match status" value="2"/>
</dbReference>
<keyword evidence="2" id="KW-1185">Reference proteome</keyword>
<organism evidence="1 2">
    <name type="scientific">Christiangramia fulva</name>
    <dbReference type="NCBI Taxonomy" id="2126553"/>
    <lineage>
        <taxon>Bacteria</taxon>
        <taxon>Pseudomonadati</taxon>
        <taxon>Bacteroidota</taxon>
        <taxon>Flavobacteriia</taxon>
        <taxon>Flavobacteriales</taxon>
        <taxon>Flavobacteriaceae</taxon>
        <taxon>Christiangramia</taxon>
    </lineage>
</organism>
<dbReference type="Proteomes" id="UP000241507">
    <property type="component" value="Chromosome"/>
</dbReference>
<dbReference type="EMBL" id="CP028136">
    <property type="protein sequence ID" value="AVR45350.1"/>
    <property type="molecule type" value="Genomic_DNA"/>
</dbReference>
<dbReference type="PROSITE" id="PS51257">
    <property type="entry name" value="PROKAR_LIPOPROTEIN"/>
    <property type="match status" value="1"/>
</dbReference>
<protein>
    <submittedName>
        <fullName evidence="1">G-D-S-L family lipolytic protein</fullName>
    </submittedName>
</protein>
<dbReference type="AlphaFoldDB" id="A0A2R3Z508"/>
<dbReference type="KEGG" id="grs:C7S20_08755"/>
<name>A0A2R3Z508_9FLAO</name>
<evidence type="ECO:0000313" key="2">
    <source>
        <dbReference type="Proteomes" id="UP000241507"/>
    </source>
</evidence>
<dbReference type="OrthoDB" id="9764164at2"/>
<accession>A0A2R3Z508</accession>
<proteinExistence type="predicted"/>
<dbReference type="SUPFAM" id="SSF52266">
    <property type="entry name" value="SGNH hydrolase"/>
    <property type="match status" value="2"/>
</dbReference>
<dbReference type="RefSeq" id="WP_107012128.1">
    <property type="nucleotide sequence ID" value="NZ_CP028136.1"/>
</dbReference>
<gene>
    <name evidence="1" type="ORF">C7S20_08755</name>
</gene>
<dbReference type="GO" id="GO:0016788">
    <property type="term" value="F:hydrolase activity, acting on ester bonds"/>
    <property type="evidence" value="ECO:0007669"/>
    <property type="project" value="UniProtKB-ARBA"/>
</dbReference>
<evidence type="ECO:0000313" key="1">
    <source>
        <dbReference type="EMBL" id="AVR45350.1"/>
    </source>
</evidence>